<evidence type="ECO:0000313" key="2">
    <source>
        <dbReference type="Proteomes" id="UP000015453"/>
    </source>
</evidence>
<dbReference type="Proteomes" id="UP000015453">
    <property type="component" value="Unassembled WGS sequence"/>
</dbReference>
<accession>S8EBM2</accession>
<sequence length="111" mass="12424">MNGSFNGFSFRVLIQPVDGTHPGDNRTVATLYNALFLGGADRLLQVMNATFPELGLTISDSKEMSWIDSALYFEGFPEILLEGKSGDSTRTTLLFQGEFQQTRRRQDKVRS</sequence>
<evidence type="ECO:0000313" key="1">
    <source>
        <dbReference type="EMBL" id="EPS73323.1"/>
    </source>
</evidence>
<name>S8EBM2_9LAMI</name>
<comment type="caution">
    <text evidence="1">The sequence shown here is derived from an EMBL/GenBank/DDBJ whole genome shotgun (WGS) entry which is preliminary data.</text>
</comment>
<protein>
    <submittedName>
        <fullName evidence="1">Uncharacterized protein</fullName>
    </submittedName>
</protein>
<dbReference type="EMBL" id="AUSU01000467">
    <property type="protein sequence ID" value="EPS73323.1"/>
    <property type="molecule type" value="Genomic_DNA"/>
</dbReference>
<reference evidence="1 2" key="1">
    <citation type="journal article" date="2013" name="BMC Genomics">
        <title>The miniature genome of a carnivorous plant Genlisea aurea contains a low number of genes and short non-coding sequences.</title>
        <authorList>
            <person name="Leushkin E.V."/>
            <person name="Sutormin R.A."/>
            <person name="Nabieva E.R."/>
            <person name="Penin A.A."/>
            <person name="Kondrashov A.S."/>
            <person name="Logacheva M.D."/>
        </authorList>
    </citation>
    <scope>NUCLEOTIDE SEQUENCE [LARGE SCALE GENOMIC DNA]</scope>
</reference>
<gene>
    <name evidence="1" type="ORF">M569_01437</name>
</gene>
<proteinExistence type="predicted"/>
<dbReference type="Gene3D" id="3.40.462.20">
    <property type="match status" value="1"/>
</dbReference>
<dbReference type="OrthoDB" id="986300at2759"/>
<dbReference type="PANTHER" id="PTHR32448">
    <property type="entry name" value="OS08G0158400 PROTEIN"/>
    <property type="match status" value="1"/>
</dbReference>
<organism evidence="1 2">
    <name type="scientific">Genlisea aurea</name>
    <dbReference type="NCBI Taxonomy" id="192259"/>
    <lineage>
        <taxon>Eukaryota</taxon>
        <taxon>Viridiplantae</taxon>
        <taxon>Streptophyta</taxon>
        <taxon>Embryophyta</taxon>
        <taxon>Tracheophyta</taxon>
        <taxon>Spermatophyta</taxon>
        <taxon>Magnoliopsida</taxon>
        <taxon>eudicotyledons</taxon>
        <taxon>Gunneridae</taxon>
        <taxon>Pentapetalae</taxon>
        <taxon>asterids</taxon>
        <taxon>lamiids</taxon>
        <taxon>Lamiales</taxon>
        <taxon>Lentibulariaceae</taxon>
        <taxon>Genlisea</taxon>
    </lineage>
</organism>
<keyword evidence="2" id="KW-1185">Reference proteome</keyword>
<dbReference type="AlphaFoldDB" id="S8EBM2"/>